<feature type="transmembrane region" description="Helical" evidence="1">
    <location>
        <begin position="12"/>
        <end position="29"/>
    </location>
</feature>
<keyword evidence="1" id="KW-1133">Transmembrane helix</keyword>
<dbReference type="AlphaFoldDB" id="A0A4U1B5T6"/>
<keyword evidence="1" id="KW-0472">Membrane</keyword>
<dbReference type="RefSeq" id="WP_136735247.1">
    <property type="nucleotide sequence ID" value="NZ_SWDB01000011.1"/>
</dbReference>
<protein>
    <submittedName>
        <fullName evidence="2">Uncharacterized protein</fullName>
    </submittedName>
</protein>
<proteinExistence type="predicted"/>
<organism evidence="2 3">
    <name type="scientific">Thalassotalea mangrovi</name>
    <dbReference type="NCBI Taxonomy" id="2572245"/>
    <lineage>
        <taxon>Bacteria</taxon>
        <taxon>Pseudomonadati</taxon>
        <taxon>Pseudomonadota</taxon>
        <taxon>Gammaproteobacteria</taxon>
        <taxon>Alteromonadales</taxon>
        <taxon>Colwelliaceae</taxon>
        <taxon>Thalassotalea</taxon>
    </lineage>
</organism>
<name>A0A4U1B5T6_9GAMM</name>
<keyword evidence="1" id="KW-0812">Transmembrane</keyword>
<dbReference type="OrthoDB" id="9924166at2"/>
<evidence type="ECO:0000313" key="3">
    <source>
        <dbReference type="Proteomes" id="UP000307999"/>
    </source>
</evidence>
<accession>A0A4U1B5T6</accession>
<feature type="transmembrane region" description="Helical" evidence="1">
    <location>
        <begin position="41"/>
        <end position="60"/>
    </location>
</feature>
<dbReference type="EMBL" id="SWDB01000011">
    <property type="protein sequence ID" value="TKB45852.1"/>
    <property type="molecule type" value="Genomic_DNA"/>
</dbReference>
<gene>
    <name evidence="2" type="ORF">E8M12_06290</name>
</gene>
<comment type="caution">
    <text evidence="2">The sequence shown here is derived from an EMBL/GenBank/DDBJ whole genome shotgun (WGS) entry which is preliminary data.</text>
</comment>
<keyword evidence="3" id="KW-1185">Reference proteome</keyword>
<sequence>MANQYIFSRFKAMIFLVITLPLVLSMFPFEVSSAVNQYQSIVHIKDALVFLLMPTLIYLVSKMFSGNKRKA</sequence>
<evidence type="ECO:0000313" key="2">
    <source>
        <dbReference type="EMBL" id="TKB45852.1"/>
    </source>
</evidence>
<dbReference type="Proteomes" id="UP000307999">
    <property type="component" value="Unassembled WGS sequence"/>
</dbReference>
<evidence type="ECO:0000256" key="1">
    <source>
        <dbReference type="SAM" id="Phobius"/>
    </source>
</evidence>
<reference evidence="2 3" key="1">
    <citation type="submission" date="2019-04" db="EMBL/GenBank/DDBJ databases">
        <title>Thalassotalea guangxiensis sp. nov., isolated from sediment of the coastal wetland.</title>
        <authorList>
            <person name="Zheng S."/>
            <person name="Zhang D."/>
        </authorList>
    </citation>
    <scope>NUCLEOTIDE SEQUENCE [LARGE SCALE GENOMIC DNA]</scope>
    <source>
        <strain evidence="2 3">ZS-4</strain>
    </source>
</reference>